<evidence type="ECO:0000313" key="1">
    <source>
        <dbReference type="EMBL" id="MDT0382828.1"/>
    </source>
</evidence>
<dbReference type="Proteomes" id="UP001183414">
    <property type="component" value="Unassembled WGS sequence"/>
</dbReference>
<dbReference type="RefSeq" id="WP_311676363.1">
    <property type="nucleotide sequence ID" value="NZ_JAVREQ010000177.1"/>
</dbReference>
<name>A0ABU2P0S8_9ACTN</name>
<reference evidence="2" key="1">
    <citation type="submission" date="2023-07" db="EMBL/GenBank/DDBJ databases">
        <title>30 novel species of actinomycetes from the DSMZ collection.</title>
        <authorList>
            <person name="Nouioui I."/>
        </authorList>
    </citation>
    <scope>NUCLEOTIDE SEQUENCE [LARGE SCALE GENOMIC DNA]</scope>
    <source>
        <strain evidence="2">DSM 42041</strain>
    </source>
</reference>
<organism evidence="1 2">
    <name type="scientific">Streptomyces hazeniae</name>
    <dbReference type="NCBI Taxonomy" id="3075538"/>
    <lineage>
        <taxon>Bacteria</taxon>
        <taxon>Bacillati</taxon>
        <taxon>Actinomycetota</taxon>
        <taxon>Actinomycetes</taxon>
        <taxon>Kitasatosporales</taxon>
        <taxon>Streptomycetaceae</taxon>
        <taxon>Streptomyces</taxon>
    </lineage>
</organism>
<feature type="non-terminal residue" evidence="1">
    <location>
        <position position="93"/>
    </location>
</feature>
<sequence length="93" mass="10255">MSGPVSALYPCTITHVRTRPGRYALRHRTYLWLIDPDAPPRLPRALRSLARFEARDHFGGTAPTIRAGLARFLAAQGVDLADGTVTMLTQARV</sequence>
<proteinExistence type="predicted"/>
<evidence type="ECO:0000313" key="2">
    <source>
        <dbReference type="Proteomes" id="UP001183414"/>
    </source>
</evidence>
<comment type="caution">
    <text evidence="1">The sequence shown here is derived from an EMBL/GenBank/DDBJ whole genome shotgun (WGS) entry which is preliminary data.</text>
</comment>
<gene>
    <name evidence="1" type="ORF">RM572_29195</name>
</gene>
<dbReference type="EMBL" id="JAVREQ010000177">
    <property type="protein sequence ID" value="MDT0382828.1"/>
    <property type="molecule type" value="Genomic_DNA"/>
</dbReference>
<accession>A0ABU2P0S8</accession>
<protein>
    <submittedName>
        <fullName evidence="1">DUF1365 family protein</fullName>
    </submittedName>
</protein>
<dbReference type="InterPro" id="IPR010775">
    <property type="entry name" value="DUF1365"/>
</dbReference>
<keyword evidence="2" id="KW-1185">Reference proteome</keyword>
<dbReference type="Pfam" id="PF07103">
    <property type="entry name" value="DUF1365"/>
    <property type="match status" value="1"/>
</dbReference>